<proteinExistence type="inferred from homology"/>
<reference evidence="7" key="1">
    <citation type="submission" date="2016-01" db="EMBL/GenBank/DDBJ databases">
        <title>Draft genome sequence of Thermodesulfovibrio aggregans strain TGE-P1.</title>
        <authorList>
            <person name="Sekiguchi Y."/>
            <person name="Ohashi A."/>
            <person name="Matsuura N."/>
            <person name="Tourlousse M.D."/>
        </authorList>
    </citation>
    <scope>NUCLEOTIDE SEQUENCE [LARGE SCALE GENOMIC DNA]</scope>
    <source>
        <strain evidence="7">TGE-P1</strain>
    </source>
</reference>
<feature type="transmembrane region" description="Helical" evidence="5">
    <location>
        <begin position="252"/>
        <end position="275"/>
    </location>
</feature>
<feature type="transmembrane region" description="Helical" evidence="5">
    <location>
        <begin position="384"/>
        <end position="408"/>
    </location>
</feature>
<accession>A0A0U9HQZ9</accession>
<dbReference type="OrthoDB" id="9779078at2"/>
<dbReference type="RefSeq" id="WP_059176869.1">
    <property type="nucleotide sequence ID" value="NZ_BCNO01000002.1"/>
</dbReference>
<evidence type="ECO:0000313" key="6">
    <source>
        <dbReference type="EMBL" id="GAQ95435.1"/>
    </source>
</evidence>
<dbReference type="InterPro" id="IPR002781">
    <property type="entry name" value="TM_pro_TauE-like"/>
</dbReference>
<gene>
    <name evidence="6" type="ORF">TAGGR_2328</name>
</gene>
<evidence type="ECO:0000256" key="5">
    <source>
        <dbReference type="RuleBase" id="RU363041"/>
    </source>
</evidence>
<keyword evidence="2 5" id="KW-0812">Transmembrane</keyword>
<comment type="subcellular location">
    <subcellularLocation>
        <location evidence="5">Cell membrane</location>
        <topology evidence="5">Multi-pass membrane protein</topology>
    </subcellularLocation>
    <subcellularLocation>
        <location evidence="1">Membrane</location>
        <topology evidence="1">Multi-pass membrane protein</topology>
    </subcellularLocation>
</comment>
<keyword evidence="3 5" id="KW-1133">Transmembrane helix</keyword>
<protein>
    <recommendedName>
        <fullName evidence="5">Probable membrane transporter protein</fullName>
    </recommendedName>
</protein>
<evidence type="ECO:0000256" key="2">
    <source>
        <dbReference type="ARBA" id="ARBA00022692"/>
    </source>
</evidence>
<dbReference type="STRING" id="86166.TAGGR_2328"/>
<feature type="transmembrane region" description="Helical" evidence="5">
    <location>
        <begin position="281"/>
        <end position="302"/>
    </location>
</feature>
<dbReference type="InterPro" id="IPR051598">
    <property type="entry name" value="TSUP/Inactive_protease-like"/>
</dbReference>
<keyword evidence="4 5" id="KW-0472">Membrane</keyword>
<feature type="transmembrane region" description="Helical" evidence="5">
    <location>
        <begin position="174"/>
        <end position="192"/>
    </location>
</feature>
<evidence type="ECO:0000313" key="7">
    <source>
        <dbReference type="Proteomes" id="UP000054976"/>
    </source>
</evidence>
<evidence type="ECO:0000256" key="1">
    <source>
        <dbReference type="ARBA" id="ARBA00004141"/>
    </source>
</evidence>
<dbReference type="Proteomes" id="UP000054976">
    <property type="component" value="Unassembled WGS sequence"/>
</dbReference>
<feature type="transmembrane region" description="Helical" evidence="5">
    <location>
        <begin position="314"/>
        <end position="337"/>
    </location>
</feature>
<evidence type="ECO:0000256" key="3">
    <source>
        <dbReference type="ARBA" id="ARBA00022989"/>
    </source>
</evidence>
<comment type="similarity">
    <text evidence="5">Belongs to the 4-toluene sulfonate uptake permease (TSUP) (TC 2.A.102) family.</text>
</comment>
<feature type="transmembrane region" description="Helical" evidence="5">
    <location>
        <begin position="343"/>
        <end position="363"/>
    </location>
</feature>
<name>A0A0U9HQZ9_9BACT</name>
<feature type="transmembrane region" description="Helical" evidence="5">
    <location>
        <begin position="73"/>
        <end position="100"/>
    </location>
</feature>
<keyword evidence="5" id="KW-1003">Cell membrane</keyword>
<dbReference type="PANTHER" id="PTHR43701:SF12">
    <property type="entry name" value="MEMBRANE TRANSPORTER PROTEIN YTNM-RELATED"/>
    <property type="match status" value="1"/>
</dbReference>
<evidence type="ECO:0000256" key="4">
    <source>
        <dbReference type="ARBA" id="ARBA00023136"/>
    </source>
</evidence>
<comment type="caution">
    <text evidence="6">The sequence shown here is derived from an EMBL/GenBank/DDBJ whole genome shotgun (WGS) entry which is preliminary data.</text>
</comment>
<dbReference type="AlphaFoldDB" id="A0A0U9HQZ9"/>
<organism evidence="6 7">
    <name type="scientific">Thermodesulfovibrio aggregans</name>
    <dbReference type="NCBI Taxonomy" id="86166"/>
    <lineage>
        <taxon>Bacteria</taxon>
        <taxon>Pseudomonadati</taxon>
        <taxon>Nitrospirota</taxon>
        <taxon>Thermodesulfovibrionia</taxon>
        <taxon>Thermodesulfovibrionales</taxon>
        <taxon>Thermodesulfovibrionaceae</taxon>
        <taxon>Thermodesulfovibrio</taxon>
    </lineage>
</organism>
<dbReference type="EMBL" id="BCNO01000002">
    <property type="protein sequence ID" value="GAQ95435.1"/>
    <property type="molecule type" value="Genomic_DNA"/>
</dbReference>
<dbReference type="Pfam" id="PF01925">
    <property type="entry name" value="TauE"/>
    <property type="match status" value="1"/>
</dbReference>
<dbReference type="PANTHER" id="PTHR43701">
    <property type="entry name" value="MEMBRANE TRANSPORTER PROTEIN MJ0441-RELATED"/>
    <property type="match status" value="1"/>
</dbReference>
<keyword evidence="7" id="KW-1185">Reference proteome</keyword>
<dbReference type="GO" id="GO:0005886">
    <property type="term" value="C:plasma membrane"/>
    <property type="evidence" value="ECO:0007669"/>
    <property type="project" value="UniProtKB-SubCell"/>
</dbReference>
<feature type="transmembrane region" description="Helical" evidence="5">
    <location>
        <begin position="135"/>
        <end position="154"/>
    </location>
</feature>
<sequence length="422" mass="44946">MSKLRKLYELMMAGAIYQARWEKQMSDNILKNKKRLLILIALLSPILLVSFLGAADFLGGKSAYAPSHYTTTVFIASIAVGLAAGLITGCIGAGGGFIIAPALMAAGVKGILAVGTDQFHIFAKAIMGTVIHKKLGNVCVGLAVAFVIGSVLGATTGGYIQRSIYNWDPVASEAFISVIYAVILGFLGFYGLRDYIKLSKARKKGAQTGGDAHGDAHGGPMTTTKLALNIQKINIPPMISFDEDFGGRRISWLFVTMCGFLVGLLAAVMGVGGGFVTFPLFVYVLGVSTPTTVGTDILQIIFTAGYSSITQYAIYGYVFYTLAMGLLLGSLIGIQIGALTTKVVPGMVIRGFWVLTILAGFANRASVVPDKLRSLEIWSISKEVCDIIILIGNIVFWAAVGGFAIWVLGSFFKNLKSFREEG</sequence>